<feature type="transmembrane region" description="Helical" evidence="8">
    <location>
        <begin position="149"/>
        <end position="173"/>
    </location>
</feature>
<evidence type="ECO:0000256" key="1">
    <source>
        <dbReference type="ARBA" id="ARBA00004429"/>
    </source>
</evidence>
<dbReference type="PANTHER" id="PTHR30012:SF0">
    <property type="entry name" value="TYPE II SECRETION SYSTEM PROTEIN F-RELATED"/>
    <property type="match status" value="1"/>
</dbReference>
<dbReference type="Pfam" id="PF00482">
    <property type="entry name" value="T2SSF"/>
    <property type="match status" value="2"/>
</dbReference>
<sequence>MPTAKVQTKPKAQASTTMTAAAPKTSVSLMTRLRVRLSLSERLLLTKYLAVLLNSGLPIDDALDILLQQSTGSLKIILGTLKNTVRSGNTLASGLSAYPHIFSSVYVNLVNAGEASGTLQKNFEELANQLQKEHELKKKIQGAMMYPSIVLMSAISVTTGIVVFVLPNITALFESLDVPLPWTTIVLIKVASLVEHQGGLILLGAIALVVGFIFLRRMPFVMPVTHGILLKFPVIGKIARDTNLATLTRLLGTLLQSGMPISEALVITGNVMRNFYFRRMFITMQTELAQGRTLTDALANSTSLIPPIALRLIRVGEETGTLGDMLRYLAEFYEHEVDEATRNAATLLEPLMIVMIGVMVALLAFSIISPIYQVVGSV</sequence>
<dbReference type="InterPro" id="IPR003004">
    <property type="entry name" value="GspF/PilC"/>
</dbReference>
<comment type="caution">
    <text evidence="10">The sequence shown here is derived from an EMBL/GenBank/DDBJ whole genome shotgun (WGS) entry which is preliminary data.</text>
</comment>
<evidence type="ECO:0000256" key="2">
    <source>
        <dbReference type="ARBA" id="ARBA00005745"/>
    </source>
</evidence>
<evidence type="ECO:0000256" key="5">
    <source>
        <dbReference type="ARBA" id="ARBA00022692"/>
    </source>
</evidence>
<dbReference type="Gene3D" id="1.20.81.30">
    <property type="entry name" value="Type II secretion system (T2SS), domain F"/>
    <property type="match status" value="2"/>
</dbReference>
<gene>
    <name evidence="10" type="ORF">UY72_C0011G0007</name>
</gene>
<dbReference type="EMBL" id="LCRD01000011">
    <property type="protein sequence ID" value="KKW30495.1"/>
    <property type="molecule type" value="Genomic_DNA"/>
</dbReference>
<dbReference type="Proteomes" id="UP000034846">
    <property type="component" value="Unassembled WGS sequence"/>
</dbReference>
<name>A0A0G1XHV1_9BACT</name>
<dbReference type="FunFam" id="1.20.81.30:FF:000001">
    <property type="entry name" value="Type II secretion system protein F"/>
    <property type="match status" value="1"/>
</dbReference>
<dbReference type="AlphaFoldDB" id="A0A0G1XHV1"/>
<feature type="domain" description="Type II secretion system protein GspF" evidence="9">
    <location>
        <begin position="46"/>
        <end position="167"/>
    </location>
</feature>
<protein>
    <submittedName>
        <fullName evidence="10">Type IV pilin</fullName>
    </submittedName>
</protein>
<dbReference type="PRINTS" id="PR00812">
    <property type="entry name" value="BCTERIALGSPF"/>
</dbReference>
<feature type="transmembrane region" description="Helical" evidence="8">
    <location>
        <begin position="193"/>
        <end position="215"/>
    </location>
</feature>
<evidence type="ECO:0000256" key="6">
    <source>
        <dbReference type="ARBA" id="ARBA00022989"/>
    </source>
</evidence>
<proteinExistence type="inferred from homology"/>
<feature type="domain" description="Type II secretion system protein GspF" evidence="9">
    <location>
        <begin position="248"/>
        <end position="370"/>
    </location>
</feature>
<dbReference type="PANTHER" id="PTHR30012">
    <property type="entry name" value="GENERAL SECRETION PATHWAY PROTEIN"/>
    <property type="match status" value="1"/>
</dbReference>
<organism evidence="10 11">
    <name type="scientific">Candidatus Uhrbacteria bacterium GW2011_GWD2_52_7</name>
    <dbReference type="NCBI Taxonomy" id="1618989"/>
    <lineage>
        <taxon>Bacteria</taxon>
        <taxon>Candidatus Uhriibacteriota</taxon>
    </lineage>
</organism>
<evidence type="ECO:0000313" key="11">
    <source>
        <dbReference type="Proteomes" id="UP000034846"/>
    </source>
</evidence>
<comment type="subcellular location">
    <subcellularLocation>
        <location evidence="1">Cell inner membrane</location>
        <topology evidence="1">Multi-pass membrane protein</topology>
    </subcellularLocation>
</comment>
<dbReference type="InterPro" id="IPR042094">
    <property type="entry name" value="T2SS_GspF_sf"/>
</dbReference>
<keyword evidence="7 8" id="KW-0472">Membrane</keyword>
<reference evidence="10 11" key="1">
    <citation type="journal article" date="2015" name="Nature">
        <title>rRNA introns, odd ribosomes, and small enigmatic genomes across a large radiation of phyla.</title>
        <authorList>
            <person name="Brown C.T."/>
            <person name="Hug L.A."/>
            <person name="Thomas B.C."/>
            <person name="Sharon I."/>
            <person name="Castelle C.J."/>
            <person name="Singh A."/>
            <person name="Wilkins M.J."/>
            <person name="Williams K.H."/>
            <person name="Banfield J.F."/>
        </authorList>
    </citation>
    <scope>NUCLEOTIDE SEQUENCE [LARGE SCALE GENOMIC DNA]</scope>
</reference>
<keyword evidence="3" id="KW-1003">Cell membrane</keyword>
<keyword evidence="6 8" id="KW-1133">Transmembrane helix</keyword>
<dbReference type="InterPro" id="IPR018076">
    <property type="entry name" value="T2SS_GspF_dom"/>
</dbReference>
<comment type="similarity">
    <text evidence="2">Belongs to the GSP F family.</text>
</comment>
<evidence type="ECO:0000256" key="8">
    <source>
        <dbReference type="SAM" id="Phobius"/>
    </source>
</evidence>
<evidence type="ECO:0000256" key="4">
    <source>
        <dbReference type="ARBA" id="ARBA00022519"/>
    </source>
</evidence>
<keyword evidence="5 8" id="KW-0812">Transmembrane</keyword>
<evidence type="ECO:0000259" key="9">
    <source>
        <dbReference type="Pfam" id="PF00482"/>
    </source>
</evidence>
<feature type="transmembrane region" description="Helical" evidence="8">
    <location>
        <begin position="351"/>
        <end position="372"/>
    </location>
</feature>
<evidence type="ECO:0000313" key="10">
    <source>
        <dbReference type="EMBL" id="KKW30495.1"/>
    </source>
</evidence>
<keyword evidence="4" id="KW-0997">Cell inner membrane</keyword>
<dbReference type="GO" id="GO:0005886">
    <property type="term" value="C:plasma membrane"/>
    <property type="evidence" value="ECO:0007669"/>
    <property type="project" value="UniProtKB-SubCell"/>
</dbReference>
<accession>A0A0G1XHV1</accession>
<evidence type="ECO:0000256" key="3">
    <source>
        <dbReference type="ARBA" id="ARBA00022475"/>
    </source>
</evidence>
<evidence type="ECO:0000256" key="7">
    <source>
        <dbReference type="ARBA" id="ARBA00023136"/>
    </source>
</evidence>